<dbReference type="InterPro" id="IPR007321">
    <property type="entry name" value="Transposase_28"/>
</dbReference>
<feature type="region of interest" description="Disordered" evidence="1">
    <location>
        <begin position="36"/>
        <end position="85"/>
    </location>
</feature>
<reference evidence="3 4" key="1">
    <citation type="journal article" date="2021" name="Commun. Biol.">
        <title>The genome of Shorea leprosula (Dipterocarpaceae) highlights the ecological relevance of drought in aseasonal tropical rainforests.</title>
        <authorList>
            <person name="Ng K.K.S."/>
            <person name="Kobayashi M.J."/>
            <person name="Fawcett J.A."/>
            <person name="Hatakeyama M."/>
            <person name="Paape T."/>
            <person name="Ng C.H."/>
            <person name="Ang C.C."/>
            <person name="Tnah L.H."/>
            <person name="Lee C.T."/>
            <person name="Nishiyama T."/>
            <person name="Sese J."/>
            <person name="O'Brien M.J."/>
            <person name="Copetti D."/>
            <person name="Mohd Noor M.I."/>
            <person name="Ong R.C."/>
            <person name="Putra M."/>
            <person name="Sireger I.Z."/>
            <person name="Indrioko S."/>
            <person name="Kosugi Y."/>
            <person name="Izuno A."/>
            <person name="Isagi Y."/>
            <person name="Lee S.L."/>
            <person name="Shimizu K.K."/>
        </authorList>
    </citation>
    <scope>NUCLEOTIDE SEQUENCE [LARGE SCALE GENOMIC DNA]</scope>
    <source>
        <strain evidence="3">214</strain>
    </source>
</reference>
<evidence type="ECO:0000313" key="4">
    <source>
        <dbReference type="Proteomes" id="UP001054252"/>
    </source>
</evidence>
<dbReference type="Proteomes" id="UP001054252">
    <property type="component" value="Unassembled WGS sequence"/>
</dbReference>
<protein>
    <recommendedName>
        <fullName evidence="2">Transposase (putative) gypsy type domain-containing protein</fullName>
    </recommendedName>
</protein>
<dbReference type="EMBL" id="BPVZ01000026">
    <property type="protein sequence ID" value="GKV06893.1"/>
    <property type="molecule type" value="Genomic_DNA"/>
</dbReference>
<name>A0AAV5JAB8_9ROSI</name>
<keyword evidence="4" id="KW-1185">Reference proteome</keyword>
<accession>A0AAV5JAB8</accession>
<organism evidence="3 4">
    <name type="scientific">Rubroshorea leprosula</name>
    <dbReference type="NCBI Taxonomy" id="152421"/>
    <lineage>
        <taxon>Eukaryota</taxon>
        <taxon>Viridiplantae</taxon>
        <taxon>Streptophyta</taxon>
        <taxon>Embryophyta</taxon>
        <taxon>Tracheophyta</taxon>
        <taxon>Spermatophyta</taxon>
        <taxon>Magnoliopsida</taxon>
        <taxon>eudicotyledons</taxon>
        <taxon>Gunneridae</taxon>
        <taxon>Pentapetalae</taxon>
        <taxon>rosids</taxon>
        <taxon>malvids</taxon>
        <taxon>Malvales</taxon>
        <taxon>Dipterocarpaceae</taxon>
        <taxon>Rubroshorea</taxon>
    </lineage>
</organism>
<sequence length="515" mass="55969">MASFHDVRELWGNQARKEEESVILVEPIAMIVPPELQDLPGTITPKSSAGSSAGGDSGKQRSSTSRNSSIEGTPSEAGNEVEGVRSPSSALVATLHHEIADGAATIKGYKRLREMVRDYQIPKTILIRTGTKNKKACSVSATRWVIVYVDHFDTGLHFPLPGLIFDVLAKYELALMQLTPNSIKFIIGFMFLCERLEIPAKVVVFRLLFLCRYAPSPAEQGGEMSNILERQHQRTSLGSKPVSAAAATRLSNVPPAPTRDVANPQPSSAFVSGPRIAYPKGFSYVRTDCQATMNSEMANQAASMESRANELACKVNELRDELKKAQAKRERGIQVAKEEANHAEDRAKRAKSDRDKALYELNSLKDRVAEANQNVAPAEASLEQAKKCHQHVICFARAQGAEWLVGADMFQDAVAVASTNTTTDIYNEIRGKELNEEGVLVWPPSIVEEGEDIEGLLSFDAWVAEPLEVQAEPSSTPPTSQPTIAPALPSPALSCPARPTTTPTDASIPVNLTDD</sequence>
<dbReference type="Pfam" id="PF04195">
    <property type="entry name" value="Transposase_28"/>
    <property type="match status" value="1"/>
</dbReference>
<gene>
    <name evidence="3" type="ORF">SLEP1_g18712</name>
</gene>
<comment type="caution">
    <text evidence="3">The sequence shown here is derived from an EMBL/GenBank/DDBJ whole genome shotgun (WGS) entry which is preliminary data.</text>
</comment>
<evidence type="ECO:0000259" key="2">
    <source>
        <dbReference type="Pfam" id="PF04195"/>
    </source>
</evidence>
<feature type="compositionally biased region" description="Polar residues" evidence="1">
    <location>
        <begin position="60"/>
        <end position="72"/>
    </location>
</feature>
<feature type="compositionally biased region" description="Low complexity" evidence="1">
    <location>
        <begin position="481"/>
        <end position="497"/>
    </location>
</feature>
<feature type="domain" description="Transposase (putative) gypsy type" evidence="2">
    <location>
        <begin position="146"/>
        <end position="212"/>
    </location>
</feature>
<feature type="region of interest" description="Disordered" evidence="1">
    <location>
        <begin position="329"/>
        <end position="352"/>
    </location>
</feature>
<evidence type="ECO:0000256" key="1">
    <source>
        <dbReference type="SAM" id="MobiDB-lite"/>
    </source>
</evidence>
<proteinExistence type="predicted"/>
<evidence type="ECO:0000313" key="3">
    <source>
        <dbReference type="EMBL" id="GKV06893.1"/>
    </source>
</evidence>
<feature type="region of interest" description="Disordered" evidence="1">
    <location>
        <begin position="470"/>
        <end position="515"/>
    </location>
</feature>
<dbReference type="AlphaFoldDB" id="A0AAV5JAB8"/>